<feature type="region of interest" description="Disordered" evidence="1">
    <location>
        <begin position="1469"/>
        <end position="1555"/>
    </location>
</feature>
<feature type="compositionally biased region" description="Polar residues" evidence="1">
    <location>
        <begin position="1505"/>
        <end position="1525"/>
    </location>
</feature>
<feature type="compositionally biased region" description="Pro residues" evidence="1">
    <location>
        <begin position="108"/>
        <end position="123"/>
    </location>
</feature>
<reference evidence="2" key="1">
    <citation type="journal article" date="2019" name="Environ. Microbiol.">
        <title>Fungal ecological strategies reflected in gene transcription - a case study of two litter decomposers.</title>
        <authorList>
            <person name="Barbi F."/>
            <person name="Kohler A."/>
            <person name="Barry K."/>
            <person name="Baskaran P."/>
            <person name="Daum C."/>
            <person name="Fauchery L."/>
            <person name="Ihrmark K."/>
            <person name="Kuo A."/>
            <person name="LaButti K."/>
            <person name="Lipzen A."/>
            <person name="Morin E."/>
            <person name="Grigoriev I.V."/>
            <person name="Henrissat B."/>
            <person name="Lindahl B."/>
            <person name="Martin F."/>
        </authorList>
    </citation>
    <scope>NUCLEOTIDE SEQUENCE</scope>
    <source>
        <strain evidence="2">JB14</strain>
    </source>
</reference>
<feature type="compositionally biased region" description="Basic and acidic residues" evidence="1">
    <location>
        <begin position="1595"/>
        <end position="1604"/>
    </location>
</feature>
<proteinExistence type="predicted"/>
<evidence type="ECO:0000313" key="3">
    <source>
        <dbReference type="Proteomes" id="UP000799118"/>
    </source>
</evidence>
<dbReference type="SUPFAM" id="SSF52540">
    <property type="entry name" value="P-loop containing nucleoside triphosphate hydrolases"/>
    <property type="match status" value="1"/>
</dbReference>
<dbReference type="OrthoDB" id="3173036at2759"/>
<dbReference type="EMBL" id="ML769859">
    <property type="protein sequence ID" value="KAE9386656.1"/>
    <property type="molecule type" value="Genomic_DNA"/>
</dbReference>
<feature type="compositionally biased region" description="Basic and acidic residues" evidence="1">
    <location>
        <begin position="1545"/>
        <end position="1555"/>
    </location>
</feature>
<name>A0A6A4GMF9_9AGAR</name>
<evidence type="ECO:0000313" key="2">
    <source>
        <dbReference type="EMBL" id="KAE9386656.1"/>
    </source>
</evidence>
<dbReference type="Proteomes" id="UP000799118">
    <property type="component" value="Unassembled WGS sequence"/>
</dbReference>
<feature type="compositionally biased region" description="Basic residues" evidence="1">
    <location>
        <begin position="40"/>
        <end position="53"/>
    </location>
</feature>
<dbReference type="Gene3D" id="3.40.50.300">
    <property type="entry name" value="P-loop containing nucleotide triphosphate hydrolases"/>
    <property type="match status" value="1"/>
</dbReference>
<feature type="compositionally biased region" description="Basic residues" evidence="1">
    <location>
        <begin position="1469"/>
        <end position="1480"/>
    </location>
</feature>
<sequence length="1860" mass="206587">MSKSKKNSSKFTADSTRYCNDCKKSIHIGTGGEANWTKHSNGKAHKHAASKATKKGSLMFQSFFAKSTPTPITSAQPSRIPSAIHIQKHTARSSSPPPPTSSHLPPASSSPPPTSSPPPPTFFPPLYTSEPETTLEKGLQELEYLTSSMGLKDSSTNTLSSFSGDPVTDSASSDEPFQYVNQTLHNGLGWGSSEEQLKKLIQENPVGVREMCQWIRRCVSDLQIDGGIFEPCVEHIQAALQALSSESESVVAPNIKTISVDETIQKGPSPPAIRSSLPPEIIDLDAEDEWEDDDKLLPSAQSHSSKGKHCASTPTHIPSHGSCPGYLIDIRDDLPGVSNYPFLLHLSRDVPWKIKLTSYTHSSFGPFPCIDCQQLHNHNLVMGFRHRALDGAHESTPWKYLSPAQLLGIAKYKTVEITRLKLQALNNGRAWKRLAMAIGQNDIPRIRALMAVEIRNGHSVYSMLEKVDRAAQHLYSPKDYQEVDFQRAFLIYKLGGRSAGEIAHRTLGIPSNTTTKRRIGTKPLLASPYMPKAAEMEKNLDISLASIPKQSNIKGAVIAIDEIKIQERLRWDSTTNMILVDSVLEFKSMAQADTIQESLIGDEIHLASEATVISCHLLTGDSKEYAAHPFAISGTCKSENAADHEKLLRTALETARKKFKDLGLRAHSMASDGESRRRRTFISMFLRSTLPKDSPLFEFLSNLELFDVLCGEDDMTPDFDWKHVLKRFRNTLLCQKGIVINGVMITVAILRKHLRAKGMSDAECDSLLCPNDKQDVTLMIRLLNALTFLPEAASTDSPTVQATRRALQLLGKMYRSLLQAYLDTELSLEECLVRLSHASHLVLALYSKDKGKFIPAQLFFDVQSMVKNVYFSTGKIQVDDPDAEFFLQNLGTDPLERVFGAVRTMVGNDTNADQLQLTNRIDGGVQCIKILSEHPDWKGEGRRLTVKSLQELDSKVTAKHDHINPKSITGDSHVKDIHFRSVWSRGCKSAELDLTTAGVPPPFRDMSTTGGYNMLCPFGLNWMVLGDGEALMDGEELEDDDERDEEIVPVAETTAVAQAANDEPDIDDVVAIAELEAAEKKFDAYTMTEIDGKGKKVHKAAVLRIFSDPLSARNSKDRLKCVRGYGQYNDPQHLPSSATYSQDDDNSTELMVEDPAITIVWCEGRIFTAVVQVNEILQGSTSLQSIPSRFLHEPNVKVNCQVMQLTLIDSSHQPDANNWHWNGKYLRSGIIQNLPGASLELLDPDLERSQDDAKLMKDKPTYALRTEELSGIAVLLSKRISENLHSIPVIKLCDNFPYRTSSDELCLLCEATENHTQTIREGRRYCRYCTECLSELSIPKCLQHAAAHILHDPRLKVSESPCGLCAQSACRIYVKKSGKNIVIDASRSTCEVLGTRKFNLKDASTPSEKSPSTNHPLHCPLCNTTQPAIWKYNLQAHILQEHPSANVDLYKHMFSVSDDERTLLKGVYRTKRRTSKKRRTKDSVLQLRMSEGHSAHTVLRPRGNKVTTSGTYIELSDASSDNGLQYNDDGNGLGPEDQEPEDKEDNTKMPEDVEYSRPQLFNKTHQKPFTTGYEPKAQTLAFLAVRPLQSGNKSNKPDNGKKNEEGDDQVMPIDLLDVAEAMEKPQDDGRLERAERLLCEVFGIAELGEHQKLAGKNILQGKTTVYDVPTGGGKTIGFWYPFFYNWESKEDILISQNVALADALREKGIPALAVNSEGGKIEDISEQSMDGPVRLKHLVIFVSPEMALSTLFHSRTRCSGRTSWSLSSTKLIALVNEVRISVQSMQSLVGLPQRSAHVAVSNAKCNVALSVRILQHPSTTYADLLALFPTDSNAEFPQTLVYVNSRTEAEEIQDFLRCHC</sequence>
<feature type="region of interest" description="Disordered" evidence="1">
    <location>
        <begin position="1585"/>
        <end position="1607"/>
    </location>
</feature>
<protein>
    <submittedName>
        <fullName evidence="2">Uncharacterized protein</fullName>
    </submittedName>
</protein>
<accession>A0A6A4GMF9</accession>
<organism evidence="2 3">
    <name type="scientific">Gymnopus androsaceus JB14</name>
    <dbReference type="NCBI Taxonomy" id="1447944"/>
    <lineage>
        <taxon>Eukaryota</taxon>
        <taxon>Fungi</taxon>
        <taxon>Dikarya</taxon>
        <taxon>Basidiomycota</taxon>
        <taxon>Agaricomycotina</taxon>
        <taxon>Agaricomycetes</taxon>
        <taxon>Agaricomycetidae</taxon>
        <taxon>Agaricales</taxon>
        <taxon>Marasmiineae</taxon>
        <taxon>Omphalotaceae</taxon>
        <taxon>Gymnopus</taxon>
    </lineage>
</organism>
<feature type="compositionally biased region" description="Polar residues" evidence="1">
    <location>
        <begin position="68"/>
        <end position="79"/>
    </location>
</feature>
<dbReference type="InterPro" id="IPR027417">
    <property type="entry name" value="P-loop_NTPase"/>
</dbReference>
<keyword evidence="3" id="KW-1185">Reference proteome</keyword>
<feature type="region of interest" description="Disordered" evidence="1">
    <location>
        <begin position="31"/>
        <end position="53"/>
    </location>
</feature>
<feature type="region of interest" description="Disordered" evidence="1">
    <location>
        <begin position="68"/>
        <end position="129"/>
    </location>
</feature>
<evidence type="ECO:0000256" key="1">
    <source>
        <dbReference type="SAM" id="MobiDB-lite"/>
    </source>
</evidence>
<gene>
    <name evidence="2" type="ORF">BT96DRAFT_948961</name>
</gene>